<protein>
    <recommendedName>
        <fullName evidence="3">HTH luxR-type domain-containing protein</fullName>
    </recommendedName>
</protein>
<gene>
    <name evidence="4" type="ORF">L21SP5_03142</name>
</gene>
<dbReference type="InterPro" id="IPR011623">
    <property type="entry name" value="7TMR_DISM_rcpt_extracell_dom1"/>
</dbReference>
<evidence type="ECO:0000313" key="5">
    <source>
        <dbReference type="Proteomes" id="UP000064893"/>
    </source>
</evidence>
<dbReference type="RefSeq" id="WP_057954108.1">
    <property type="nucleotide sequence ID" value="NZ_CP013118.1"/>
</dbReference>
<dbReference type="OrthoDB" id="1523128at2"/>
<feature type="transmembrane region" description="Helical" evidence="2">
    <location>
        <begin position="300"/>
        <end position="321"/>
    </location>
</feature>
<feature type="transmembrane region" description="Helical" evidence="2">
    <location>
        <begin position="235"/>
        <end position="256"/>
    </location>
</feature>
<organism evidence="4 5">
    <name type="scientific">Salinivirga cyanobacteriivorans</name>
    <dbReference type="NCBI Taxonomy" id="1307839"/>
    <lineage>
        <taxon>Bacteria</taxon>
        <taxon>Pseudomonadati</taxon>
        <taxon>Bacteroidota</taxon>
        <taxon>Bacteroidia</taxon>
        <taxon>Bacteroidales</taxon>
        <taxon>Salinivirgaceae</taxon>
        <taxon>Salinivirga</taxon>
    </lineage>
</organism>
<accession>A0A0S2I3K7</accession>
<dbReference type="AlphaFoldDB" id="A0A0S2I3K7"/>
<name>A0A0S2I3K7_9BACT</name>
<dbReference type="SUPFAM" id="SSF46894">
    <property type="entry name" value="C-terminal effector domain of the bipartite response regulators"/>
    <property type="match status" value="1"/>
</dbReference>
<dbReference type="InterPro" id="IPR000792">
    <property type="entry name" value="Tscrpt_reg_LuxR_C"/>
</dbReference>
<dbReference type="Proteomes" id="UP000064893">
    <property type="component" value="Chromosome"/>
</dbReference>
<sequence>MDGFREKFGSSIAVITFLLVVLASFFIISNKDKNTELYSNGLSVDMDKGEVVSLEGPMEFYWKKLYTPTDFHQLNIEGADTLFFPDSWNGKIVNGKELQGKGFATFRTNLFFDSLQPMAILIDDYCNSFKLWINGELIAKAGRVGPTYASTKSVKVNSIAYFTPRKGSNEFVLQTANYDEKYGGFRQAFLIGAEDKIVQKRNDVHVIDTLVLGFLFTTFLYYLGLFIFVPSEKSLLYFSLLVFFIFLRQLLLGNAGIMNEWINTHVHFYLKITIASALASSWMVFFVFRSVFPKFLARKVFNIYCGLMLMFLVFTFIFPIYHVSVGMHYIQIVVLGSMTYIFYLALKTFTKADKEKRLIALGMILFLATVVLEALIFNRQISTEYILHYGLVVFIVFESYAFGVKLSKTYQQNVNLNKQLEFQNVNLQRLVDEKSNEIVEAKERELFSAMLQKSSADKFLLQLKDDLSKLNTDNSKAEKKLSDIMKSLELSVDDEEFGNHLLHFEKIHPHFFEVLQEQNPDLTQNELKLCAYLKLNLSYKDIANILHVQPESVRKAKSRMRRKMGLASDGQVHDYLLAIKTR</sequence>
<dbReference type="InterPro" id="IPR036388">
    <property type="entry name" value="WH-like_DNA-bd_sf"/>
</dbReference>
<dbReference type="Gene3D" id="1.10.10.10">
    <property type="entry name" value="Winged helix-like DNA-binding domain superfamily/Winged helix DNA-binding domain"/>
    <property type="match status" value="1"/>
</dbReference>
<feature type="domain" description="HTH luxR-type" evidence="3">
    <location>
        <begin position="519"/>
        <end position="576"/>
    </location>
</feature>
<evidence type="ECO:0000259" key="3">
    <source>
        <dbReference type="SMART" id="SM00421"/>
    </source>
</evidence>
<evidence type="ECO:0000256" key="2">
    <source>
        <dbReference type="SAM" id="Phobius"/>
    </source>
</evidence>
<dbReference type="KEGG" id="blq:L21SP5_03142"/>
<dbReference type="GO" id="GO:0006355">
    <property type="term" value="P:regulation of DNA-templated transcription"/>
    <property type="evidence" value="ECO:0007669"/>
    <property type="project" value="InterPro"/>
</dbReference>
<evidence type="ECO:0000313" key="4">
    <source>
        <dbReference type="EMBL" id="ALO16757.1"/>
    </source>
</evidence>
<feature type="coiled-coil region" evidence="1">
    <location>
        <begin position="413"/>
        <end position="480"/>
    </location>
</feature>
<dbReference type="InterPro" id="IPR016032">
    <property type="entry name" value="Sig_transdc_resp-reg_C-effctor"/>
</dbReference>
<keyword evidence="2" id="KW-0812">Transmembrane</keyword>
<dbReference type="GO" id="GO:0003677">
    <property type="term" value="F:DNA binding"/>
    <property type="evidence" value="ECO:0007669"/>
    <property type="project" value="InterPro"/>
</dbReference>
<keyword evidence="1" id="KW-0175">Coiled coil</keyword>
<feature type="transmembrane region" description="Helical" evidence="2">
    <location>
        <begin position="268"/>
        <end position="288"/>
    </location>
</feature>
<keyword evidence="5" id="KW-1185">Reference proteome</keyword>
<proteinExistence type="predicted"/>
<keyword evidence="2" id="KW-0472">Membrane</keyword>
<dbReference type="Pfam" id="PF07695">
    <property type="entry name" value="7TMR-DISM_7TM"/>
    <property type="match status" value="1"/>
</dbReference>
<dbReference type="STRING" id="1307839.L21SP5_03142"/>
<evidence type="ECO:0000256" key="1">
    <source>
        <dbReference type="SAM" id="Coils"/>
    </source>
</evidence>
<reference evidence="4 5" key="1">
    <citation type="submission" date="2015-11" db="EMBL/GenBank/DDBJ databases">
        <title>Description and complete genome sequence of a novel strain predominating in hypersaline microbial mats and representing a new family of the Bacteriodetes phylum.</title>
        <authorList>
            <person name="Spring S."/>
            <person name="Bunk B."/>
            <person name="Sproer C."/>
            <person name="Klenk H.-P."/>
        </authorList>
    </citation>
    <scope>NUCLEOTIDE SEQUENCE [LARGE SCALE GENOMIC DNA]</scope>
    <source>
        <strain evidence="4 5">L21-Spi-D4</strain>
    </source>
</reference>
<feature type="transmembrane region" description="Helical" evidence="2">
    <location>
        <begin position="210"/>
        <end position="228"/>
    </location>
</feature>
<feature type="transmembrane region" description="Helical" evidence="2">
    <location>
        <begin position="12"/>
        <end position="29"/>
    </location>
</feature>
<keyword evidence="2" id="KW-1133">Transmembrane helix</keyword>
<feature type="transmembrane region" description="Helical" evidence="2">
    <location>
        <begin position="358"/>
        <end position="379"/>
    </location>
</feature>
<dbReference type="SMART" id="SM00421">
    <property type="entry name" value="HTH_LUXR"/>
    <property type="match status" value="1"/>
</dbReference>
<dbReference type="EMBL" id="CP013118">
    <property type="protein sequence ID" value="ALO16757.1"/>
    <property type="molecule type" value="Genomic_DNA"/>
</dbReference>
<feature type="transmembrane region" description="Helical" evidence="2">
    <location>
        <begin position="327"/>
        <end position="346"/>
    </location>
</feature>
<feature type="transmembrane region" description="Helical" evidence="2">
    <location>
        <begin position="385"/>
        <end position="403"/>
    </location>
</feature>